<dbReference type="Pfam" id="PF13578">
    <property type="entry name" value="Methyltransf_24"/>
    <property type="match status" value="1"/>
</dbReference>
<proteinExistence type="predicted"/>
<evidence type="ECO:0000313" key="1">
    <source>
        <dbReference type="EMBL" id="GAG97064.1"/>
    </source>
</evidence>
<name>X1BMB7_9ZZZZ</name>
<gene>
    <name evidence="1" type="ORF">S01H4_43208</name>
</gene>
<protein>
    <recommendedName>
        <fullName evidence="2">Class I SAM-dependent methyltransferase</fullName>
    </recommendedName>
</protein>
<sequence length="193" mass="22714">MNKIEFIKKEFGNHFTDVSTAWEPEVEHDNLLYKGRQTHCRSGLYTFVRMLKAKYVLEIGSWCYNGSHYMGKAMDAEGIDGRVDSIDIMPGGFGGEKIDMNTINKRVKPYYWMPHHTPYDDWKYTADIVHPEFRNMTDVEIYERNIKWLKSIAPENGYDLIMIDGDHSYIGIKWDWKYVNEVCHNETVIVIDD</sequence>
<feature type="non-terminal residue" evidence="1">
    <location>
        <position position="193"/>
    </location>
</feature>
<reference evidence="1" key="1">
    <citation type="journal article" date="2014" name="Front. Microbiol.">
        <title>High frequency of phylogenetically diverse reductive dehalogenase-homologous genes in deep subseafloor sedimentary metagenomes.</title>
        <authorList>
            <person name="Kawai M."/>
            <person name="Futagami T."/>
            <person name="Toyoda A."/>
            <person name="Takaki Y."/>
            <person name="Nishi S."/>
            <person name="Hori S."/>
            <person name="Arai W."/>
            <person name="Tsubouchi T."/>
            <person name="Morono Y."/>
            <person name="Uchiyama I."/>
            <person name="Ito T."/>
            <person name="Fujiyama A."/>
            <person name="Inagaki F."/>
            <person name="Takami H."/>
        </authorList>
    </citation>
    <scope>NUCLEOTIDE SEQUENCE</scope>
    <source>
        <strain evidence="1">Expedition CK06-06</strain>
    </source>
</reference>
<accession>X1BMB7</accession>
<organism evidence="1">
    <name type="scientific">marine sediment metagenome</name>
    <dbReference type="NCBI Taxonomy" id="412755"/>
    <lineage>
        <taxon>unclassified sequences</taxon>
        <taxon>metagenomes</taxon>
        <taxon>ecological metagenomes</taxon>
    </lineage>
</organism>
<dbReference type="EMBL" id="BART01023814">
    <property type="protein sequence ID" value="GAG97064.1"/>
    <property type="molecule type" value="Genomic_DNA"/>
</dbReference>
<dbReference type="InterPro" id="IPR029063">
    <property type="entry name" value="SAM-dependent_MTases_sf"/>
</dbReference>
<dbReference type="Gene3D" id="3.40.50.150">
    <property type="entry name" value="Vaccinia Virus protein VP39"/>
    <property type="match status" value="1"/>
</dbReference>
<dbReference type="SUPFAM" id="SSF53335">
    <property type="entry name" value="S-adenosyl-L-methionine-dependent methyltransferases"/>
    <property type="match status" value="1"/>
</dbReference>
<comment type="caution">
    <text evidence="1">The sequence shown here is derived from an EMBL/GenBank/DDBJ whole genome shotgun (WGS) entry which is preliminary data.</text>
</comment>
<dbReference type="AlphaFoldDB" id="X1BMB7"/>
<evidence type="ECO:0008006" key="2">
    <source>
        <dbReference type="Google" id="ProtNLM"/>
    </source>
</evidence>